<dbReference type="OMA" id="PLMASMQ"/>
<dbReference type="InterPro" id="IPR008004">
    <property type="entry name" value="OCTOPUS-like"/>
</dbReference>
<feature type="region of interest" description="Disordered" evidence="1">
    <location>
        <begin position="51"/>
        <end position="103"/>
    </location>
</feature>
<feature type="compositionally biased region" description="Basic and acidic residues" evidence="1">
    <location>
        <begin position="85"/>
        <end position="97"/>
    </location>
</feature>
<dbReference type="PANTHER" id="PTHR34046">
    <property type="entry name" value="OS06G0218800 PROTEIN"/>
    <property type="match status" value="1"/>
</dbReference>
<gene>
    <name evidence="2" type="ORF">SEVIR_9G276500v2</name>
</gene>
<dbReference type="EMBL" id="CM016560">
    <property type="protein sequence ID" value="TKV94180.1"/>
    <property type="molecule type" value="Genomic_DNA"/>
</dbReference>
<accession>A0A4U6SYR3</accession>
<name>A0A4U6SYR3_SETVI</name>
<dbReference type="Proteomes" id="UP000298652">
    <property type="component" value="Chromosome 9"/>
</dbReference>
<reference evidence="2" key="1">
    <citation type="submission" date="2019-03" db="EMBL/GenBank/DDBJ databases">
        <title>WGS assembly of Setaria viridis.</title>
        <authorList>
            <person name="Huang P."/>
            <person name="Jenkins J."/>
            <person name="Grimwood J."/>
            <person name="Barry K."/>
            <person name="Healey A."/>
            <person name="Mamidi S."/>
            <person name="Sreedasyam A."/>
            <person name="Shu S."/>
            <person name="Feldman M."/>
            <person name="Wu J."/>
            <person name="Yu Y."/>
            <person name="Chen C."/>
            <person name="Johnson J."/>
            <person name="Rokhsar D."/>
            <person name="Baxter I."/>
            <person name="Schmutz J."/>
            <person name="Brutnell T."/>
            <person name="Kellogg E."/>
        </authorList>
    </citation>
    <scope>NUCLEOTIDE SEQUENCE [LARGE SCALE GENOMIC DNA]</scope>
</reference>
<organism evidence="2 3">
    <name type="scientific">Setaria viridis</name>
    <name type="common">Green bristlegrass</name>
    <name type="synonym">Setaria italica subsp. viridis</name>
    <dbReference type="NCBI Taxonomy" id="4556"/>
    <lineage>
        <taxon>Eukaryota</taxon>
        <taxon>Viridiplantae</taxon>
        <taxon>Streptophyta</taxon>
        <taxon>Embryophyta</taxon>
        <taxon>Tracheophyta</taxon>
        <taxon>Spermatophyta</taxon>
        <taxon>Magnoliopsida</taxon>
        <taxon>Liliopsida</taxon>
        <taxon>Poales</taxon>
        <taxon>Poaceae</taxon>
        <taxon>PACMAD clade</taxon>
        <taxon>Panicoideae</taxon>
        <taxon>Panicodae</taxon>
        <taxon>Paniceae</taxon>
        <taxon>Cenchrinae</taxon>
        <taxon>Setaria</taxon>
    </lineage>
</organism>
<dbReference type="Gramene" id="TKV94180">
    <property type="protein sequence ID" value="TKV94180"/>
    <property type="gene ID" value="SEVIR_9G276500v2"/>
</dbReference>
<evidence type="ECO:0000313" key="3">
    <source>
        <dbReference type="Proteomes" id="UP000298652"/>
    </source>
</evidence>
<dbReference type="PANTHER" id="PTHR34046:SF22">
    <property type="entry name" value="OS06G0218800 PROTEIN"/>
    <property type="match status" value="1"/>
</dbReference>
<dbReference type="Pfam" id="PF05340">
    <property type="entry name" value="DUF740"/>
    <property type="match status" value="1"/>
</dbReference>
<keyword evidence="3" id="KW-1185">Reference proteome</keyword>
<proteinExistence type="predicted"/>
<evidence type="ECO:0000256" key="1">
    <source>
        <dbReference type="SAM" id="MobiDB-lite"/>
    </source>
</evidence>
<dbReference type="AlphaFoldDB" id="A0A4U6SYR3"/>
<evidence type="ECO:0000313" key="2">
    <source>
        <dbReference type="EMBL" id="TKV94180.1"/>
    </source>
</evidence>
<sequence length="103" mass="11281">MRHPKHQHDAGVCPFCLRDRLSHLSAATAGASTSSSSGSSSLCSSWEETVALSSAQVPRPRRGNLSLLRRQEGRKAAALAAGRRTKQEQHREKERTARRGSNF</sequence>
<protein>
    <submittedName>
        <fullName evidence="2">Uncharacterized protein</fullName>
    </submittedName>
</protein>